<evidence type="ECO:0000259" key="6">
    <source>
        <dbReference type="PROSITE" id="PS50089"/>
    </source>
</evidence>
<evidence type="ECO:0000313" key="7">
    <source>
        <dbReference type="EMBL" id="KAK7709130.1"/>
    </source>
</evidence>
<keyword evidence="1" id="KW-0479">Metal-binding</keyword>
<name>A0ABR1NNT9_DIAER</name>
<keyword evidence="3" id="KW-0862">Zinc</keyword>
<reference evidence="7 8" key="1">
    <citation type="submission" date="2024-02" db="EMBL/GenBank/DDBJ databases">
        <title>De novo assembly and annotation of 12 fungi associated with fruit tree decline syndrome in Ontario, Canada.</title>
        <authorList>
            <person name="Sulman M."/>
            <person name="Ellouze W."/>
            <person name="Ilyukhin E."/>
        </authorList>
    </citation>
    <scope>NUCLEOTIDE SEQUENCE [LARGE SCALE GENOMIC DNA]</scope>
    <source>
        <strain evidence="7 8">M169</strain>
    </source>
</reference>
<accession>A0ABR1NNT9</accession>
<protein>
    <recommendedName>
        <fullName evidence="6">RING-type domain-containing protein</fullName>
    </recommendedName>
</protein>
<evidence type="ECO:0000256" key="2">
    <source>
        <dbReference type="ARBA" id="ARBA00022771"/>
    </source>
</evidence>
<organism evidence="7 8">
    <name type="scientific">Diaporthe eres</name>
    <name type="common">Phomopsis oblonga</name>
    <dbReference type="NCBI Taxonomy" id="83184"/>
    <lineage>
        <taxon>Eukaryota</taxon>
        <taxon>Fungi</taxon>
        <taxon>Dikarya</taxon>
        <taxon>Ascomycota</taxon>
        <taxon>Pezizomycotina</taxon>
        <taxon>Sordariomycetes</taxon>
        <taxon>Sordariomycetidae</taxon>
        <taxon>Diaporthales</taxon>
        <taxon>Diaporthaceae</taxon>
        <taxon>Diaporthe</taxon>
        <taxon>Diaporthe eres species complex</taxon>
    </lineage>
</organism>
<dbReference type="Gene3D" id="3.30.40.10">
    <property type="entry name" value="Zinc/RING finger domain, C3HC4 (zinc finger)"/>
    <property type="match status" value="1"/>
</dbReference>
<keyword evidence="2 4" id="KW-0863">Zinc-finger</keyword>
<dbReference type="InterPro" id="IPR013083">
    <property type="entry name" value="Znf_RING/FYVE/PHD"/>
</dbReference>
<dbReference type="InterPro" id="IPR001841">
    <property type="entry name" value="Znf_RING"/>
</dbReference>
<evidence type="ECO:0000256" key="3">
    <source>
        <dbReference type="ARBA" id="ARBA00022833"/>
    </source>
</evidence>
<evidence type="ECO:0000256" key="5">
    <source>
        <dbReference type="SAM" id="MobiDB-lite"/>
    </source>
</evidence>
<comment type="caution">
    <text evidence="7">The sequence shown here is derived from an EMBL/GenBank/DDBJ whole genome shotgun (WGS) entry which is preliminary data.</text>
</comment>
<dbReference type="SMART" id="SM00184">
    <property type="entry name" value="RING"/>
    <property type="match status" value="1"/>
</dbReference>
<gene>
    <name evidence="7" type="ORF">SLS63_013328</name>
</gene>
<sequence length="292" mass="32147">MSSPRATPSRPVESRKRKHSDISGVDADRPVKKSRYSAEEEDTNLWTTVKSYLENPAGRPQPMCYCPICMYPIAIRGVPVLEPDPWKLADGSQKVGGVLPCAHIICLECINGHFVAQEELVPGHKSCPICRANCKFGCLHTIPPQRLPIATGEDASLVPLTMPELQPGSGHRLPADCFECTGEAAEEYVDVGLRFVSEVVHGVGYLPGEGPQEWENLVEASLQLMWDYLENQRAIPSWRNGSVPAGLLRVSFVEDAADLPQLSDPHYSDAIVYSREGEAFWCVPVHRGDGPF</sequence>
<feature type="region of interest" description="Disordered" evidence="5">
    <location>
        <begin position="1"/>
        <end position="38"/>
    </location>
</feature>
<keyword evidence="8" id="KW-1185">Reference proteome</keyword>
<dbReference type="EMBL" id="JAKNSF020000175">
    <property type="protein sequence ID" value="KAK7709130.1"/>
    <property type="molecule type" value="Genomic_DNA"/>
</dbReference>
<dbReference type="PROSITE" id="PS50089">
    <property type="entry name" value="ZF_RING_2"/>
    <property type="match status" value="1"/>
</dbReference>
<evidence type="ECO:0000313" key="8">
    <source>
        <dbReference type="Proteomes" id="UP001430848"/>
    </source>
</evidence>
<dbReference type="SUPFAM" id="SSF57850">
    <property type="entry name" value="RING/U-box"/>
    <property type="match status" value="1"/>
</dbReference>
<dbReference type="PROSITE" id="PS00518">
    <property type="entry name" value="ZF_RING_1"/>
    <property type="match status" value="1"/>
</dbReference>
<feature type="domain" description="RING-type" evidence="6">
    <location>
        <begin position="66"/>
        <end position="131"/>
    </location>
</feature>
<dbReference type="Proteomes" id="UP001430848">
    <property type="component" value="Unassembled WGS sequence"/>
</dbReference>
<proteinExistence type="predicted"/>
<evidence type="ECO:0000256" key="4">
    <source>
        <dbReference type="PROSITE-ProRule" id="PRU00175"/>
    </source>
</evidence>
<dbReference type="InterPro" id="IPR017907">
    <property type="entry name" value="Znf_RING_CS"/>
</dbReference>
<evidence type="ECO:0000256" key="1">
    <source>
        <dbReference type="ARBA" id="ARBA00022723"/>
    </source>
</evidence>